<organism evidence="1 2">
    <name type="scientific">Agreia bicolorata</name>
    <dbReference type="NCBI Taxonomy" id="110935"/>
    <lineage>
        <taxon>Bacteria</taxon>
        <taxon>Bacillati</taxon>
        <taxon>Actinomycetota</taxon>
        <taxon>Actinomycetes</taxon>
        <taxon>Micrococcales</taxon>
        <taxon>Microbacteriaceae</taxon>
        <taxon>Agreia</taxon>
    </lineage>
</organism>
<reference evidence="1 2" key="1">
    <citation type="journal article" date="2001" name="Int. J. Syst. Evol. Microbiol.">
        <title>Agreia bicolorata gen. nov., sp. nov., to accommodate actinobacteria isolated from narrow reed grass infected by the nematode Heteroanguina graminophila.</title>
        <authorList>
            <person name="Evtushenko L.I."/>
            <person name="Dorofeeva L.V."/>
            <person name="Dobrovolskaya T.G."/>
            <person name="Streshinskaya G.M."/>
            <person name="Subbotin S.A."/>
            <person name="Tiedje J.M."/>
        </authorList>
    </citation>
    <scope>NUCLEOTIDE SEQUENCE [LARGE SCALE GENOMIC DNA]</scope>
    <source>
        <strain evidence="1 2">VKM Ac-1804</strain>
    </source>
</reference>
<gene>
    <name evidence="1" type="ORF">TZ00_06680</name>
</gene>
<keyword evidence="2" id="KW-1185">Reference proteome</keyword>
<dbReference type="RefSeq" id="WP_044440127.1">
    <property type="nucleotide sequence ID" value="NZ_JYFC01000002.1"/>
</dbReference>
<evidence type="ECO:0000313" key="1">
    <source>
        <dbReference type="EMBL" id="KJC65198.1"/>
    </source>
</evidence>
<comment type="caution">
    <text evidence="1">The sequence shown here is derived from an EMBL/GenBank/DDBJ whole genome shotgun (WGS) entry which is preliminary data.</text>
</comment>
<sequence length="156" mass="17106">MKIRDVDIGEGQSLLTEDFDEVLYRQMTEHVFDVDKRVPASHAFGPSTADHGMPSYSRSTLISAQDARNWHTSSAKSPSFGVFGVSTGEVIEAGTVALDDSESPDQSGDVKAPAHCFVDYRGLAKPDIKLVRAVLLRHALSRREIPTVHQDEVTLI</sequence>
<name>A0ABR5CHQ3_9MICO</name>
<protein>
    <submittedName>
        <fullName evidence="1">Uncharacterized protein</fullName>
    </submittedName>
</protein>
<evidence type="ECO:0000313" key="2">
    <source>
        <dbReference type="Proteomes" id="UP000032503"/>
    </source>
</evidence>
<dbReference type="Proteomes" id="UP000032503">
    <property type="component" value="Unassembled WGS sequence"/>
</dbReference>
<accession>A0ABR5CHQ3</accession>
<dbReference type="EMBL" id="JYFC01000002">
    <property type="protein sequence ID" value="KJC65198.1"/>
    <property type="molecule type" value="Genomic_DNA"/>
</dbReference>
<proteinExistence type="predicted"/>